<evidence type="ECO:0000256" key="3">
    <source>
        <dbReference type="ARBA" id="ARBA00022723"/>
    </source>
</evidence>
<dbReference type="InterPro" id="IPR017850">
    <property type="entry name" value="Alkaline_phosphatase_core_sf"/>
</dbReference>
<keyword evidence="6" id="KW-0106">Calcium</keyword>
<organism evidence="10 11">
    <name type="scientific">Reichenbachiella faecimaris</name>
    <dbReference type="NCBI Taxonomy" id="692418"/>
    <lineage>
        <taxon>Bacteria</taxon>
        <taxon>Pseudomonadati</taxon>
        <taxon>Bacteroidota</taxon>
        <taxon>Cytophagia</taxon>
        <taxon>Cytophagales</taxon>
        <taxon>Reichenbachiellaceae</taxon>
        <taxon>Reichenbachiella</taxon>
    </lineage>
</organism>
<dbReference type="Proteomes" id="UP000192472">
    <property type="component" value="Unassembled WGS sequence"/>
</dbReference>
<feature type="domain" description="Secretion system C-terminal sorting" evidence="9">
    <location>
        <begin position="650"/>
        <end position="721"/>
    </location>
</feature>
<evidence type="ECO:0000256" key="1">
    <source>
        <dbReference type="ARBA" id="ARBA00001913"/>
    </source>
</evidence>
<dbReference type="CDD" id="cd16030">
    <property type="entry name" value="iduronate-2-sulfatase"/>
    <property type="match status" value="1"/>
</dbReference>
<evidence type="ECO:0000259" key="9">
    <source>
        <dbReference type="Pfam" id="PF18962"/>
    </source>
</evidence>
<evidence type="ECO:0000256" key="6">
    <source>
        <dbReference type="ARBA" id="ARBA00022837"/>
    </source>
</evidence>
<dbReference type="SUPFAM" id="SSF53649">
    <property type="entry name" value="Alkaline phosphatase-like"/>
    <property type="match status" value="1"/>
</dbReference>
<protein>
    <submittedName>
        <fullName evidence="10">Por secretion system C-terminal sorting domain-containing protein</fullName>
    </submittedName>
</protein>
<keyword evidence="11" id="KW-1185">Reference proteome</keyword>
<feature type="domain" description="Sulfatase N-terminal" evidence="8">
    <location>
        <begin position="21"/>
        <end position="402"/>
    </location>
</feature>
<dbReference type="AlphaFoldDB" id="A0A1W2GBJ0"/>
<gene>
    <name evidence="10" type="ORF">SAMN04488029_1698</name>
</gene>
<dbReference type="GO" id="GO:0046872">
    <property type="term" value="F:metal ion binding"/>
    <property type="evidence" value="ECO:0007669"/>
    <property type="project" value="UniProtKB-KW"/>
</dbReference>
<dbReference type="GO" id="GO:0004423">
    <property type="term" value="F:iduronate-2-sulfatase activity"/>
    <property type="evidence" value="ECO:0007669"/>
    <property type="project" value="InterPro"/>
</dbReference>
<dbReference type="GO" id="GO:0005737">
    <property type="term" value="C:cytoplasm"/>
    <property type="evidence" value="ECO:0007669"/>
    <property type="project" value="TreeGrafter"/>
</dbReference>
<evidence type="ECO:0000256" key="2">
    <source>
        <dbReference type="ARBA" id="ARBA00008779"/>
    </source>
</evidence>
<keyword evidence="4 7" id="KW-0732">Signal</keyword>
<dbReference type="EMBL" id="FWYF01000002">
    <property type="protein sequence ID" value="SMD33842.1"/>
    <property type="molecule type" value="Genomic_DNA"/>
</dbReference>
<evidence type="ECO:0000256" key="5">
    <source>
        <dbReference type="ARBA" id="ARBA00022801"/>
    </source>
</evidence>
<evidence type="ECO:0000313" key="11">
    <source>
        <dbReference type="Proteomes" id="UP000192472"/>
    </source>
</evidence>
<dbReference type="NCBIfam" id="TIGR04183">
    <property type="entry name" value="Por_Secre_tail"/>
    <property type="match status" value="1"/>
</dbReference>
<dbReference type="PANTHER" id="PTHR45953">
    <property type="entry name" value="IDURONATE 2-SULFATASE"/>
    <property type="match status" value="1"/>
</dbReference>
<keyword evidence="5" id="KW-0378">Hydrolase</keyword>
<dbReference type="Pfam" id="PF18962">
    <property type="entry name" value="Por_Secre_tail"/>
    <property type="match status" value="1"/>
</dbReference>
<reference evidence="10 11" key="1">
    <citation type="submission" date="2017-04" db="EMBL/GenBank/DDBJ databases">
        <authorList>
            <person name="Afonso C.L."/>
            <person name="Miller P.J."/>
            <person name="Scott M.A."/>
            <person name="Spackman E."/>
            <person name="Goraichik I."/>
            <person name="Dimitrov K.M."/>
            <person name="Suarez D.L."/>
            <person name="Swayne D.E."/>
        </authorList>
    </citation>
    <scope>NUCLEOTIDE SEQUENCE [LARGE SCALE GENOMIC DNA]</scope>
    <source>
        <strain evidence="10 11">DSM 26133</strain>
    </source>
</reference>
<dbReference type="InterPro" id="IPR035874">
    <property type="entry name" value="IDS"/>
</dbReference>
<proteinExistence type="inferred from homology"/>
<dbReference type="Pfam" id="PF00884">
    <property type="entry name" value="Sulfatase"/>
    <property type="match status" value="1"/>
</dbReference>
<dbReference type="STRING" id="692418.SAMN04488029_1698"/>
<keyword evidence="3" id="KW-0479">Metal-binding</keyword>
<dbReference type="InterPro" id="IPR024607">
    <property type="entry name" value="Sulfatase_CS"/>
</dbReference>
<comment type="similarity">
    <text evidence="2">Belongs to the sulfatase family.</text>
</comment>
<dbReference type="PANTHER" id="PTHR45953:SF1">
    <property type="entry name" value="IDURONATE 2-SULFATASE"/>
    <property type="match status" value="1"/>
</dbReference>
<evidence type="ECO:0000313" key="10">
    <source>
        <dbReference type="EMBL" id="SMD33842.1"/>
    </source>
</evidence>
<evidence type="ECO:0000259" key="8">
    <source>
        <dbReference type="Pfam" id="PF00884"/>
    </source>
</evidence>
<accession>A0A1W2GBJ0</accession>
<sequence>MKKLLVVILYLFYCSTFAQQKNVLMIAIDDLKPLLTNYGYDQMLTPNIDRLAAMGTTFTNASCQQAVCAPSRASLLTGLYPDATEVWDLNTLIRDKNPDVVTLPQYFKNNGYATTGAGKLFDPRSVDDDYDGVSWSQAYVHSVDDEYYDATWGDGYSGYQDSRVPTDDAAYEQYLADNDITSSKDQNEAVKMFPYAKPTTEGLDVPDDAYKDGATTNYILEKMESLASTNEPFLLVSGFSKPHLPFVAPKKYWDLYDREEIELATDQTQEASVPGLAWRNNGEMTNSYSDVPLFSDRDLNEDEQKKLIHGYMACVSYVDAQIGLLLDKLDDLNLTESTTIVLWGDHGWHLGDHNQWGKHSNLEQAVRSPLIIYDPDYGEGGVTSASPVELLDIYPTLSELTGLEIPESLQGKSLVKILENTTDEVRAAAMAQFHRKSGGEPHMGYTLRDQQYRYTKWVKMDYENGERYGEAVGYQLYDLDADPTESHNLIGNSEYDDVVDQFELEFKRRNVAQATPSSYLEVTICEGTYTSPDGSEYTESGLYSNTLMATNEMDSIITISLTVEPLEIPEISLSEGALSTTAEGVTYGWWNCDTESFVEEETSQTFVPVITGSYAVQISNDGCSQKSVCQQVEVEEETILNLESKELISVYPVPAKEGVLNINFQNMNDAVTLRLVNLTSKTVLKQHFTQKKSVSLEGLPSGLYILQIQADQSSHTSKVLVE</sequence>
<dbReference type="RefSeq" id="WP_084372252.1">
    <property type="nucleotide sequence ID" value="NZ_FWYF01000002.1"/>
</dbReference>
<dbReference type="InterPro" id="IPR000917">
    <property type="entry name" value="Sulfatase_N"/>
</dbReference>
<dbReference type="Gene3D" id="2.60.40.3080">
    <property type="match status" value="1"/>
</dbReference>
<dbReference type="PROSITE" id="PS00523">
    <property type="entry name" value="SULFATASE_1"/>
    <property type="match status" value="1"/>
</dbReference>
<feature type="chain" id="PRO_5012213128" evidence="7">
    <location>
        <begin position="19"/>
        <end position="722"/>
    </location>
</feature>
<dbReference type="Gene3D" id="3.40.720.10">
    <property type="entry name" value="Alkaline Phosphatase, subunit A"/>
    <property type="match status" value="1"/>
</dbReference>
<dbReference type="OrthoDB" id="9763552at2"/>
<dbReference type="InterPro" id="IPR026444">
    <property type="entry name" value="Secre_tail"/>
</dbReference>
<evidence type="ECO:0000256" key="4">
    <source>
        <dbReference type="ARBA" id="ARBA00022729"/>
    </source>
</evidence>
<feature type="signal peptide" evidence="7">
    <location>
        <begin position="1"/>
        <end position="18"/>
    </location>
</feature>
<evidence type="ECO:0000256" key="7">
    <source>
        <dbReference type="SAM" id="SignalP"/>
    </source>
</evidence>
<name>A0A1W2GBJ0_REIFA</name>
<comment type="cofactor">
    <cofactor evidence="1">
        <name>Ca(2+)</name>
        <dbReference type="ChEBI" id="CHEBI:29108"/>
    </cofactor>
</comment>